<dbReference type="InterPro" id="IPR045239">
    <property type="entry name" value="bHLH95_bHLH"/>
</dbReference>
<evidence type="ECO:0000313" key="8">
    <source>
        <dbReference type="EMBL" id="WAK86063.1"/>
    </source>
</evidence>
<keyword evidence="5" id="KW-0804">Transcription</keyword>
<comment type="subcellular location">
    <subcellularLocation>
        <location evidence="1">Nucleus</location>
    </subcellularLocation>
</comment>
<accession>A0A9E8Z395</accession>
<sequence>MEDEIQAGVCGGEWLNSLGGRFGTSLFSSAAVKDISIFGWSNDMMEISRSEDYGSVSSERSMVFQDIQDPQPPNSVGGGQNMQLDSGGLEMMGIDLPCSMTTDLNQALLNETGIECVPIQKEWGNKNFSDVDKEKSINYLNLMNKVFSLEQQLLNSISSPSDCVTTCQGLSSSSPQMTGSPSFSDTSTWLQTLLDADPQQNLLENQSMNYSSTSNSPTDLNEFSSTLLRFPSSSKAISPAWNVSAGALRCSFSPSVQSQSPLSIFQQKINGTNLLSKVTNEVREQSNSTIKKSSSEPAFKRLRIETPLPTFKVRKEKLGDRITALQQLVSPFGKTDTASVLHEAIEYIKFLHGQVTVLSTPCMKNGAATQYQQNSNYKVNDTEWFKQDLRSRGLCLAPISSTFSIASETPSDFWTPKFEATTIFQ</sequence>
<evidence type="ECO:0000259" key="7">
    <source>
        <dbReference type="PROSITE" id="PS50888"/>
    </source>
</evidence>
<dbReference type="InterPro" id="IPR011598">
    <property type="entry name" value="bHLH_dom"/>
</dbReference>
<dbReference type="PANTHER" id="PTHR16223:SF238">
    <property type="entry name" value="TRANSCRIPTION FACTOR BHLH114"/>
    <property type="match status" value="1"/>
</dbReference>
<protein>
    <submittedName>
        <fullName evidence="8">Transcription factor bHLH17</fullName>
    </submittedName>
</protein>
<evidence type="ECO:0000256" key="6">
    <source>
        <dbReference type="ARBA" id="ARBA00023242"/>
    </source>
</evidence>
<dbReference type="GO" id="GO:0000981">
    <property type="term" value="F:DNA-binding transcription factor activity, RNA polymerase II-specific"/>
    <property type="evidence" value="ECO:0007669"/>
    <property type="project" value="TreeGrafter"/>
</dbReference>
<organism evidence="8">
    <name type="scientific">Nothapodytes nimmoniana</name>
    <name type="common">Nothapodytes foetida</name>
    <dbReference type="NCBI Taxonomy" id="159386"/>
    <lineage>
        <taxon>Eukaryota</taxon>
        <taxon>Viridiplantae</taxon>
        <taxon>Streptophyta</taxon>
        <taxon>Embryophyta</taxon>
        <taxon>Tracheophyta</taxon>
        <taxon>Spermatophyta</taxon>
        <taxon>Magnoliopsida</taxon>
        <taxon>eudicotyledons</taxon>
        <taxon>Gunneridae</taxon>
        <taxon>Pentapetalae</taxon>
        <taxon>asterids</taxon>
        <taxon>lamiids</taxon>
        <taxon>Icacinales</taxon>
        <taxon>Icacinaceae</taxon>
        <taxon>Nothapodytes</taxon>
    </lineage>
</organism>
<keyword evidence="4" id="KW-0238">DNA-binding</keyword>
<evidence type="ECO:0000256" key="5">
    <source>
        <dbReference type="ARBA" id="ARBA00023163"/>
    </source>
</evidence>
<dbReference type="SUPFAM" id="SSF47459">
    <property type="entry name" value="HLH, helix-loop-helix DNA-binding domain"/>
    <property type="match status" value="1"/>
</dbReference>
<dbReference type="GO" id="GO:0000978">
    <property type="term" value="F:RNA polymerase II cis-regulatory region sequence-specific DNA binding"/>
    <property type="evidence" value="ECO:0007669"/>
    <property type="project" value="TreeGrafter"/>
</dbReference>
<evidence type="ECO:0000256" key="4">
    <source>
        <dbReference type="ARBA" id="ARBA00023125"/>
    </source>
</evidence>
<dbReference type="PANTHER" id="PTHR16223">
    <property type="entry name" value="TRANSCRIPTION FACTOR BHLH83-RELATED"/>
    <property type="match status" value="1"/>
</dbReference>
<dbReference type="EMBL" id="OP311535">
    <property type="protein sequence ID" value="WAK86063.1"/>
    <property type="molecule type" value="mRNA"/>
</dbReference>
<comment type="subunit">
    <text evidence="2">Homodimer.</text>
</comment>
<dbReference type="FunFam" id="4.10.280.10:FF:000032">
    <property type="entry name" value="Transcription factor bHLH123 family"/>
    <property type="match status" value="1"/>
</dbReference>
<dbReference type="InterPro" id="IPR036638">
    <property type="entry name" value="HLH_DNA-bd_sf"/>
</dbReference>
<dbReference type="GO" id="GO:0005634">
    <property type="term" value="C:nucleus"/>
    <property type="evidence" value="ECO:0007669"/>
    <property type="project" value="UniProtKB-SubCell"/>
</dbReference>
<keyword evidence="3" id="KW-0805">Transcription regulation</keyword>
<evidence type="ECO:0000256" key="2">
    <source>
        <dbReference type="ARBA" id="ARBA00011738"/>
    </source>
</evidence>
<evidence type="ECO:0000256" key="1">
    <source>
        <dbReference type="ARBA" id="ARBA00004123"/>
    </source>
</evidence>
<name>A0A9E8Z395_NOTNI</name>
<evidence type="ECO:0000256" key="3">
    <source>
        <dbReference type="ARBA" id="ARBA00023015"/>
    </source>
</evidence>
<keyword evidence="6" id="KW-0539">Nucleus</keyword>
<dbReference type="GO" id="GO:0046983">
    <property type="term" value="F:protein dimerization activity"/>
    <property type="evidence" value="ECO:0007669"/>
    <property type="project" value="InterPro"/>
</dbReference>
<dbReference type="Gene3D" id="4.10.280.10">
    <property type="entry name" value="Helix-loop-helix DNA-binding domain"/>
    <property type="match status" value="1"/>
</dbReference>
<feature type="domain" description="BHLH" evidence="7">
    <location>
        <begin position="302"/>
        <end position="351"/>
    </location>
</feature>
<dbReference type="InterPro" id="IPR045843">
    <property type="entry name" value="IND-like"/>
</dbReference>
<dbReference type="AlphaFoldDB" id="A0A9E8Z395"/>
<dbReference type="CDD" id="cd11393">
    <property type="entry name" value="bHLH_AtbHLH_like"/>
    <property type="match status" value="1"/>
</dbReference>
<dbReference type="PROSITE" id="PS50888">
    <property type="entry name" value="BHLH"/>
    <property type="match status" value="1"/>
</dbReference>
<reference evidence="8" key="1">
    <citation type="submission" date="2022-08" db="EMBL/GenBank/DDBJ databases">
        <title>Phylogenomics of transcriptionally active AP2/ERF and bHLH transcription factors and their promoter regions regulating camptothecin biosynthesis in Nothapodytes nimmoniana.</title>
        <authorList>
            <person name="Godbole R.C."/>
            <person name="Pable A.A."/>
            <person name="Singh S."/>
            <person name="Barvkar V.T."/>
        </authorList>
    </citation>
    <scope>NUCLEOTIDE SEQUENCE</scope>
</reference>
<proteinExistence type="evidence at transcript level"/>